<accession>A0A9X0A8S3</accession>
<dbReference type="OrthoDB" id="3535423at2759"/>
<sequence>MPASGSSPSQLKEMTLAEARKICFDYTSTGVEIISKLPRKSASEPFRFIYVSGANSERDQMKKPWVLGDYCLMRVCSPHLDVLQPLYS</sequence>
<protein>
    <submittedName>
        <fullName evidence="1">Uncharacterized protein</fullName>
    </submittedName>
</protein>
<keyword evidence="2" id="KW-1185">Reference proteome</keyword>
<evidence type="ECO:0000313" key="2">
    <source>
        <dbReference type="Proteomes" id="UP001152300"/>
    </source>
</evidence>
<dbReference type="AlphaFoldDB" id="A0A9X0A8S3"/>
<reference evidence="1" key="1">
    <citation type="submission" date="2022-11" db="EMBL/GenBank/DDBJ databases">
        <title>Genome Resource of Sclerotinia nivalis Strain SnTB1, a Plant Pathogen Isolated from American Ginseng.</title>
        <authorList>
            <person name="Fan S."/>
        </authorList>
    </citation>
    <scope>NUCLEOTIDE SEQUENCE</scope>
    <source>
        <strain evidence="1">SnTB1</strain>
    </source>
</reference>
<dbReference type="Proteomes" id="UP001152300">
    <property type="component" value="Unassembled WGS sequence"/>
</dbReference>
<evidence type="ECO:0000313" key="1">
    <source>
        <dbReference type="EMBL" id="KAJ8058296.1"/>
    </source>
</evidence>
<name>A0A9X0A8S3_9HELO</name>
<comment type="caution">
    <text evidence="1">The sequence shown here is derived from an EMBL/GenBank/DDBJ whole genome shotgun (WGS) entry which is preliminary data.</text>
</comment>
<gene>
    <name evidence="1" type="ORF">OCU04_012490</name>
</gene>
<proteinExistence type="predicted"/>
<dbReference type="EMBL" id="JAPEIS010000016">
    <property type="protein sequence ID" value="KAJ8058296.1"/>
    <property type="molecule type" value="Genomic_DNA"/>
</dbReference>
<organism evidence="1 2">
    <name type="scientific">Sclerotinia nivalis</name>
    <dbReference type="NCBI Taxonomy" id="352851"/>
    <lineage>
        <taxon>Eukaryota</taxon>
        <taxon>Fungi</taxon>
        <taxon>Dikarya</taxon>
        <taxon>Ascomycota</taxon>
        <taxon>Pezizomycotina</taxon>
        <taxon>Leotiomycetes</taxon>
        <taxon>Helotiales</taxon>
        <taxon>Sclerotiniaceae</taxon>
        <taxon>Sclerotinia</taxon>
    </lineage>
</organism>